<dbReference type="EC" id="3.1.1.47" evidence="1"/>
<dbReference type="Pfam" id="PF03403">
    <property type="entry name" value="PAF-AH_p_II"/>
    <property type="match status" value="1"/>
</dbReference>
<dbReference type="PANTHER" id="PTHR10272:SF0">
    <property type="entry name" value="PLATELET-ACTIVATING FACTOR ACETYLHYDROLASE"/>
    <property type="match status" value="1"/>
</dbReference>
<dbReference type="GO" id="GO:0003847">
    <property type="term" value="F:1-alkyl-2-acetylglycerophosphocholine esterase activity"/>
    <property type="evidence" value="ECO:0007669"/>
    <property type="project" value="UniProtKB-EC"/>
</dbReference>
<dbReference type="GeneID" id="19198417"/>
<dbReference type="KEGG" id="cput:CONPUDRAFT_103384"/>
<evidence type="ECO:0000256" key="4">
    <source>
        <dbReference type="ARBA" id="ARBA00023098"/>
    </source>
</evidence>
<dbReference type="Gene3D" id="3.40.50.1820">
    <property type="entry name" value="alpha/beta hydrolase"/>
    <property type="match status" value="1"/>
</dbReference>
<dbReference type="InterPro" id="IPR029058">
    <property type="entry name" value="AB_hydrolase_fold"/>
</dbReference>
<keyword evidence="6" id="KW-1185">Reference proteome</keyword>
<reference evidence="6" key="1">
    <citation type="journal article" date="2012" name="Science">
        <title>The Paleozoic origin of enzymatic lignin decomposition reconstructed from 31 fungal genomes.</title>
        <authorList>
            <person name="Floudas D."/>
            <person name="Binder M."/>
            <person name="Riley R."/>
            <person name="Barry K."/>
            <person name="Blanchette R.A."/>
            <person name="Henrissat B."/>
            <person name="Martinez A.T."/>
            <person name="Otillar R."/>
            <person name="Spatafora J.W."/>
            <person name="Yadav J.S."/>
            <person name="Aerts A."/>
            <person name="Benoit I."/>
            <person name="Boyd A."/>
            <person name="Carlson A."/>
            <person name="Copeland A."/>
            <person name="Coutinho P.M."/>
            <person name="de Vries R.P."/>
            <person name="Ferreira P."/>
            <person name="Findley K."/>
            <person name="Foster B."/>
            <person name="Gaskell J."/>
            <person name="Glotzer D."/>
            <person name="Gorecki P."/>
            <person name="Heitman J."/>
            <person name="Hesse C."/>
            <person name="Hori C."/>
            <person name="Igarashi K."/>
            <person name="Jurgens J.A."/>
            <person name="Kallen N."/>
            <person name="Kersten P."/>
            <person name="Kohler A."/>
            <person name="Kuees U."/>
            <person name="Kumar T.K.A."/>
            <person name="Kuo A."/>
            <person name="LaButti K."/>
            <person name="Larrondo L.F."/>
            <person name="Lindquist E."/>
            <person name="Ling A."/>
            <person name="Lombard V."/>
            <person name="Lucas S."/>
            <person name="Lundell T."/>
            <person name="Martin R."/>
            <person name="McLaughlin D.J."/>
            <person name="Morgenstern I."/>
            <person name="Morin E."/>
            <person name="Murat C."/>
            <person name="Nagy L.G."/>
            <person name="Nolan M."/>
            <person name="Ohm R.A."/>
            <person name="Patyshakuliyeva A."/>
            <person name="Rokas A."/>
            <person name="Ruiz-Duenas F.J."/>
            <person name="Sabat G."/>
            <person name="Salamov A."/>
            <person name="Samejima M."/>
            <person name="Schmutz J."/>
            <person name="Slot J.C."/>
            <person name="St John F."/>
            <person name="Stenlid J."/>
            <person name="Sun H."/>
            <person name="Sun S."/>
            <person name="Syed K."/>
            <person name="Tsang A."/>
            <person name="Wiebenga A."/>
            <person name="Young D."/>
            <person name="Pisabarro A."/>
            <person name="Eastwood D.C."/>
            <person name="Martin F."/>
            <person name="Cullen D."/>
            <person name="Grigoriev I.V."/>
            <person name="Hibbett D.S."/>
        </authorList>
    </citation>
    <scope>NUCLEOTIDE SEQUENCE [LARGE SCALE GENOMIC DNA]</scope>
    <source>
        <strain evidence="6">RWD-64-598 SS2</strain>
    </source>
</reference>
<evidence type="ECO:0000256" key="1">
    <source>
        <dbReference type="ARBA" id="ARBA00013201"/>
    </source>
</evidence>
<evidence type="ECO:0000313" key="6">
    <source>
        <dbReference type="Proteomes" id="UP000053558"/>
    </source>
</evidence>
<dbReference type="PANTHER" id="PTHR10272">
    <property type="entry name" value="PLATELET-ACTIVATING FACTOR ACETYLHYDROLASE"/>
    <property type="match status" value="1"/>
</dbReference>
<dbReference type="AlphaFoldDB" id="A0A5M3MUR3"/>
<gene>
    <name evidence="5" type="ORF">CONPUDRAFT_103384</name>
</gene>
<dbReference type="EMBL" id="JH711577">
    <property type="protein sequence ID" value="EIW82341.1"/>
    <property type="molecule type" value="Genomic_DNA"/>
</dbReference>
<name>A0A5M3MUR3_CONPW</name>
<evidence type="ECO:0000256" key="3">
    <source>
        <dbReference type="ARBA" id="ARBA00022963"/>
    </source>
</evidence>
<dbReference type="GO" id="GO:0016042">
    <property type="term" value="P:lipid catabolic process"/>
    <property type="evidence" value="ECO:0007669"/>
    <property type="project" value="UniProtKB-KW"/>
</dbReference>
<sequence length="431" mass="48593">MLTFPPIPGRFPVGITTFAAPLATEVFGNSKIILEGERKHALISDELIFTAYYPTSPDGAQKKGYHWLLRPVADSLRGYAHFSGVPSWMVWPILNFYGAHIKIPAFKNAPLREPETNASGEKTPWPLTIFSHGLGGSRTAYSQICCRLAATGRVVLAIEHRDGSGHVCVSRRSPPLLYIKTSQLLWDEGVDEDIFSFRNDQLRLRRREIYATYDAFRHLVEKGHDESDDLQVIDRSSINWKSWSATPNIIAVQCNQDVLMAAHSYGGATTFTLLADMASSQPRIPITSALVLDPWVEPLAKDLLDISFTMNEPPRLLIVNSEAFTLWKDNFSKLEYMLDRWAPERKHLLTIVRGVHISFSDFPLLPFFARNKARQLMDLIWTLSHSFIDNKLEGKLEELSTRGMKVKIVGKKKDGKPKRELIGGLGDVVVH</sequence>
<dbReference type="Proteomes" id="UP000053558">
    <property type="component" value="Unassembled WGS sequence"/>
</dbReference>
<keyword evidence="2" id="KW-0378">Hydrolase</keyword>
<protein>
    <recommendedName>
        <fullName evidence="1">1-alkyl-2-acetylglycerophosphocholine esterase</fullName>
        <ecNumber evidence="1">3.1.1.47</ecNumber>
    </recommendedName>
</protein>
<organism evidence="5 6">
    <name type="scientific">Coniophora puteana (strain RWD-64-598)</name>
    <name type="common">Brown rot fungus</name>
    <dbReference type="NCBI Taxonomy" id="741705"/>
    <lineage>
        <taxon>Eukaryota</taxon>
        <taxon>Fungi</taxon>
        <taxon>Dikarya</taxon>
        <taxon>Basidiomycota</taxon>
        <taxon>Agaricomycotina</taxon>
        <taxon>Agaricomycetes</taxon>
        <taxon>Agaricomycetidae</taxon>
        <taxon>Boletales</taxon>
        <taxon>Coniophorineae</taxon>
        <taxon>Coniophoraceae</taxon>
        <taxon>Coniophora</taxon>
    </lineage>
</organism>
<dbReference type="SUPFAM" id="SSF53474">
    <property type="entry name" value="alpha/beta-Hydrolases"/>
    <property type="match status" value="1"/>
</dbReference>
<evidence type="ECO:0000313" key="5">
    <source>
        <dbReference type="EMBL" id="EIW82341.1"/>
    </source>
</evidence>
<keyword evidence="3" id="KW-0442">Lipid degradation</keyword>
<keyword evidence="4" id="KW-0443">Lipid metabolism</keyword>
<evidence type="ECO:0000256" key="2">
    <source>
        <dbReference type="ARBA" id="ARBA00022801"/>
    </source>
</evidence>
<dbReference type="OMA" id="EAFMHWK"/>
<accession>A0A5M3MUR3</accession>
<proteinExistence type="predicted"/>
<dbReference type="RefSeq" id="XP_007768045.1">
    <property type="nucleotide sequence ID" value="XM_007769855.1"/>
</dbReference>
<comment type="caution">
    <text evidence="5">The sequence shown here is derived from an EMBL/GenBank/DDBJ whole genome shotgun (WGS) entry which is preliminary data.</text>
</comment>
<dbReference type="OrthoDB" id="2363873at2759"/>